<protein>
    <submittedName>
        <fullName evidence="4">Prepilin peptidase</fullName>
    </submittedName>
</protein>
<comment type="similarity">
    <text evidence="1">Belongs to the peptidase A24 family.</text>
</comment>
<dbReference type="GO" id="GO:0006465">
    <property type="term" value="P:signal peptide processing"/>
    <property type="evidence" value="ECO:0007669"/>
    <property type="project" value="TreeGrafter"/>
</dbReference>
<feature type="transmembrane region" description="Helical" evidence="2">
    <location>
        <begin position="44"/>
        <end position="64"/>
    </location>
</feature>
<proteinExistence type="inferred from homology"/>
<reference evidence="4" key="1">
    <citation type="journal article" date="2020" name="mSystems">
        <title>Genome- and Community-Level Interaction Insights into Carbon Utilization and Element Cycling Functions of Hydrothermarchaeota in Hydrothermal Sediment.</title>
        <authorList>
            <person name="Zhou Z."/>
            <person name="Liu Y."/>
            <person name="Xu W."/>
            <person name="Pan J."/>
            <person name="Luo Z.H."/>
            <person name="Li M."/>
        </authorList>
    </citation>
    <scope>NUCLEOTIDE SEQUENCE [LARGE SCALE GENOMIC DNA]</scope>
    <source>
        <strain evidence="4">SpSt-413</strain>
    </source>
</reference>
<evidence type="ECO:0000256" key="2">
    <source>
        <dbReference type="SAM" id="Phobius"/>
    </source>
</evidence>
<keyword evidence="2" id="KW-1133">Transmembrane helix</keyword>
<sequence>MTGAAVVDARTYRIPNLITYPAMAILVLLQTVSDGWPGALQATAGLLLAGACMLPPFLLGVMGAGDVKLMAVAGAALGTASVLTVLIFTSVAGGLQAVMMVSMHVLRGGNAANRPKVCYGVAIAVGTLAALAWHVSGRDYIVLF</sequence>
<keyword evidence="2" id="KW-0812">Transmembrane</keyword>
<dbReference type="Gene3D" id="1.20.120.1220">
    <property type="match status" value="1"/>
</dbReference>
<gene>
    <name evidence="4" type="ORF">ENR59_03525</name>
</gene>
<dbReference type="InterPro" id="IPR000045">
    <property type="entry name" value="Prepilin_IV_endopep_pep"/>
</dbReference>
<feature type="transmembrane region" description="Helical" evidence="2">
    <location>
        <begin position="116"/>
        <end position="135"/>
    </location>
</feature>
<evidence type="ECO:0000256" key="1">
    <source>
        <dbReference type="ARBA" id="ARBA00005801"/>
    </source>
</evidence>
<dbReference type="GO" id="GO:0005886">
    <property type="term" value="C:plasma membrane"/>
    <property type="evidence" value="ECO:0007669"/>
    <property type="project" value="TreeGrafter"/>
</dbReference>
<dbReference type="InterPro" id="IPR050882">
    <property type="entry name" value="Prepilin_peptidase/N-MTase"/>
</dbReference>
<dbReference type="Pfam" id="PF01478">
    <property type="entry name" value="Peptidase_A24"/>
    <property type="match status" value="1"/>
</dbReference>
<dbReference type="PANTHER" id="PTHR30487:SF0">
    <property type="entry name" value="PREPILIN LEADER PEPTIDASE_N-METHYLTRANSFERASE-RELATED"/>
    <property type="match status" value="1"/>
</dbReference>
<feature type="transmembrane region" description="Helical" evidence="2">
    <location>
        <begin position="12"/>
        <end position="32"/>
    </location>
</feature>
<dbReference type="EMBL" id="DSRP01000245">
    <property type="protein sequence ID" value="HGG92003.1"/>
    <property type="molecule type" value="Genomic_DNA"/>
</dbReference>
<accession>A0A7C3WHZ0</accession>
<dbReference type="GO" id="GO:0004190">
    <property type="term" value="F:aspartic-type endopeptidase activity"/>
    <property type="evidence" value="ECO:0007669"/>
    <property type="project" value="InterPro"/>
</dbReference>
<dbReference type="AlphaFoldDB" id="A0A7C3WHZ0"/>
<dbReference type="PANTHER" id="PTHR30487">
    <property type="entry name" value="TYPE 4 PREPILIN-LIKE PROTEINS LEADER PEPTIDE-PROCESSING ENZYME"/>
    <property type="match status" value="1"/>
</dbReference>
<keyword evidence="2" id="KW-0472">Membrane</keyword>
<feature type="domain" description="Prepilin type IV endopeptidase peptidase" evidence="3">
    <location>
        <begin position="4"/>
        <end position="96"/>
    </location>
</feature>
<comment type="caution">
    <text evidence="4">The sequence shown here is derived from an EMBL/GenBank/DDBJ whole genome shotgun (WGS) entry which is preliminary data.</text>
</comment>
<feature type="transmembrane region" description="Helical" evidence="2">
    <location>
        <begin position="70"/>
        <end position="95"/>
    </location>
</feature>
<evidence type="ECO:0000259" key="3">
    <source>
        <dbReference type="Pfam" id="PF01478"/>
    </source>
</evidence>
<name>A0A7C3WHZ0_9BACT</name>
<evidence type="ECO:0000313" key="4">
    <source>
        <dbReference type="EMBL" id="HGG92003.1"/>
    </source>
</evidence>
<organism evidence="4">
    <name type="scientific">Fundidesulfovibrio putealis</name>
    <dbReference type="NCBI Taxonomy" id="270496"/>
    <lineage>
        <taxon>Bacteria</taxon>
        <taxon>Pseudomonadati</taxon>
        <taxon>Thermodesulfobacteriota</taxon>
        <taxon>Desulfovibrionia</taxon>
        <taxon>Desulfovibrionales</taxon>
        <taxon>Desulfovibrionaceae</taxon>
        <taxon>Fundidesulfovibrio</taxon>
    </lineage>
</organism>